<dbReference type="GeneTree" id="ENSGT00510000050664"/>
<evidence type="ECO:0000313" key="4">
    <source>
        <dbReference type="Proteomes" id="UP000694388"/>
    </source>
</evidence>
<keyword evidence="4" id="KW-1185">Reference proteome</keyword>
<protein>
    <recommendedName>
        <fullName evidence="2">DUF4817 domain-containing protein</fullName>
    </recommendedName>
</protein>
<accession>A0A8C4NK37</accession>
<evidence type="ECO:0000256" key="1">
    <source>
        <dbReference type="SAM" id="MobiDB-lite"/>
    </source>
</evidence>
<sequence>MPLTVKQKTSVVALWYETKSYVDTRRRFCREYDVRTRDGPTNCAIQRIVKHFEHKGTVHNQSEGNSGRPASVTRSQANIDAMRDSAVGSPKKSHRRRSQELGIKPTSVWRILIKELKLFPYIISIRHKLSQDDMRRRLDMCNWLSDRMELYPNWINLIWFSNEANFHLNGAISNHNNIFWGAEPPGEITERYLKGPKVTCLCAFNTRWGMLGPYWFENDNSRTVTINGEGYRAVLQKFYHDLAQKVTQNQLGMTWFMQDDAPPHTAGDTITFLRQLFRNRLVALGTTHDWAPHSPDLNPLDYWFWGAAKGSVYANCPATLDDLKQEVSNYLQAVPHETYRKVGQNFGVRINACLNRGGAHIENVTYKDFTFVGDWT</sequence>
<dbReference type="GO" id="GO:0003676">
    <property type="term" value="F:nucleic acid binding"/>
    <property type="evidence" value="ECO:0007669"/>
    <property type="project" value="InterPro"/>
</dbReference>
<reference evidence="3" key="1">
    <citation type="submission" date="2025-08" db="UniProtKB">
        <authorList>
            <consortium name="Ensembl"/>
        </authorList>
    </citation>
    <scope>IDENTIFICATION</scope>
</reference>
<dbReference type="AlphaFoldDB" id="A0A8C4NK37"/>
<proteinExistence type="predicted"/>
<dbReference type="Proteomes" id="UP000694388">
    <property type="component" value="Unplaced"/>
</dbReference>
<name>A0A8C4NK37_EPTBU</name>
<dbReference type="OMA" id="PHTANET"/>
<evidence type="ECO:0000259" key="2">
    <source>
        <dbReference type="Pfam" id="PF16087"/>
    </source>
</evidence>
<dbReference type="PANTHER" id="PTHR47326:SF1">
    <property type="entry name" value="HTH PSQ-TYPE DOMAIN-CONTAINING PROTEIN"/>
    <property type="match status" value="1"/>
</dbReference>
<dbReference type="Pfam" id="PF16087">
    <property type="entry name" value="DUF4817"/>
    <property type="match status" value="1"/>
</dbReference>
<organism evidence="3 4">
    <name type="scientific">Eptatretus burgeri</name>
    <name type="common">Inshore hagfish</name>
    <dbReference type="NCBI Taxonomy" id="7764"/>
    <lineage>
        <taxon>Eukaryota</taxon>
        <taxon>Metazoa</taxon>
        <taxon>Chordata</taxon>
        <taxon>Craniata</taxon>
        <taxon>Vertebrata</taxon>
        <taxon>Cyclostomata</taxon>
        <taxon>Myxini</taxon>
        <taxon>Myxiniformes</taxon>
        <taxon>Myxinidae</taxon>
        <taxon>Eptatretinae</taxon>
        <taxon>Eptatretus</taxon>
    </lineage>
</organism>
<dbReference type="InterPro" id="IPR032135">
    <property type="entry name" value="DUF4817"/>
</dbReference>
<dbReference type="PANTHER" id="PTHR47326">
    <property type="entry name" value="TRANSPOSABLE ELEMENT TC3 TRANSPOSASE-LIKE PROTEIN"/>
    <property type="match status" value="1"/>
</dbReference>
<evidence type="ECO:0000313" key="3">
    <source>
        <dbReference type="Ensembl" id="ENSEBUP00000007186.1"/>
    </source>
</evidence>
<dbReference type="InterPro" id="IPR036397">
    <property type="entry name" value="RNaseH_sf"/>
</dbReference>
<dbReference type="Gene3D" id="3.30.420.10">
    <property type="entry name" value="Ribonuclease H-like superfamily/Ribonuclease H"/>
    <property type="match status" value="1"/>
</dbReference>
<dbReference type="Ensembl" id="ENSEBUT00000007660.1">
    <property type="protein sequence ID" value="ENSEBUP00000007186.1"/>
    <property type="gene ID" value="ENSEBUG00000004711.1"/>
</dbReference>
<feature type="domain" description="DUF4817" evidence="2">
    <location>
        <begin position="4"/>
        <end position="58"/>
    </location>
</feature>
<reference evidence="3" key="2">
    <citation type="submission" date="2025-09" db="UniProtKB">
        <authorList>
            <consortium name="Ensembl"/>
        </authorList>
    </citation>
    <scope>IDENTIFICATION</scope>
</reference>
<feature type="region of interest" description="Disordered" evidence="1">
    <location>
        <begin position="55"/>
        <end position="99"/>
    </location>
</feature>